<dbReference type="GO" id="GO:0046935">
    <property type="term" value="F:1-phosphatidylinositol-3-kinase regulator activity"/>
    <property type="evidence" value="ECO:0007669"/>
    <property type="project" value="TreeGrafter"/>
</dbReference>
<dbReference type="SMART" id="SM00969">
    <property type="entry name" value="SOCS_box"/>
    <property type="match status" value="1"/>
</dbReference>
<keyword evidence="2" id="KW-0734">Signal transduction inhibitor</keyword>
<dbReference type="Pfam" id="PF07525">
    <property type="entry name" value="SOCS_box"/>
    <property type="match status" value="1"/>
</dbReference>
<feature type="non-terminal residue" evidence="8">
    <location>
        <position position="1"/>
    </location>
</feature>
<evidence type="ECO:0000256" key="4">
    <source>
        <dbReference type="ARBA" id="ARBA00022999"/>
    </source>
</evidence>
<evidence type="ECO:0000256" key="1">
    <source>
        <dbReference type="ARBA" id="ARBA00022604"/>
    </source>
</evidence>
<dbReference type="SMART" id="SM00252">
    <property type="entry name" value="SH2"/>
    <property type="match status" value="1"/>
</dbReference>
<name>A0A267EIG3_9PLAT</name>
<dbReference type="PANTHER" id="PTHR10155:SF0">
    <property type="entry name" value="SUPPRESSOR OF CYTOKINE SIGNALING AT 36E, ISOFORM D"/>
    <property type="match status" value="1"/>
</dbReference>
<dbReference type="OrthoDB" id="5979828at2759"/>
<proteinExistence type="predicted"/>
<keyword evidence="3" id="KW-0833">Ubl conjugation pathway</keyword>
<evidence type="ECO:0000256" key="3">
    <source>
        <dbReference type="ARBA" id="ARBA00022786"/>
    </source>
</evidence>
<evidence type="ECO:0000259" key="6">
    <source>
        <dbReference type="PROSITE" id="PS50001"/>
    </source>
</evidence>
<reference evidence="8 9" key="1">
    <citation type="submission" date="2017-06" db="EMBL/GenBank/DDBJ databases">
        <title>A platform for efficient transgenesis in Macrostomum lignano, a flatworm model organism for stem cell research.</title>
        <authorList>
            <person name="Berezikov E."/>
        </authorList>
    </citation>
    <scope>NUCLEOTIDE SEQUENCE [LARGE SCALE GENOMIC DNA]</scope>
    <source>
        <strain evidence="8">DV1</strain>
        <tissue evidence="8">Whole organism</tissue>
    </source>
</reference>
<dbReference type="InterPro" id="IPR036860">
    <property type="entry name" value="SH2_dom_sf"/>
</dbReference>
<evidence type="ECO:0000256" key="5">
    <source>
        <dbReference type="PROSITE-ProRule" id="PRU00191"/>
    </source>
</evidence>
<keyword evidence="4 5" id="KW-0727">SH2 domain</keyword>
<feature type="domain" description="SOCS box" evidence="7">
    <location>
        <begin position="253"/>
        <end position="299"/>
    </location>
</feature>
<accession>A0A267EIG3</accession>
<dbReference type="SUPFAM" id="SSF55550">
    <property type="entry name" value="SH2 domain"/>
    <property type="match status" value="1"/>
</dbReference>
<feature type="domain" description="SH2" evidence="6">
    <location>
        <begin position="143"/>
        <end position="244"/>
    </location>
</feature>
<dbReference type="InterPro" id="IPR000980">
    <property type="entry name" value="SH2"/>
</dbReference>
<dbReference type="GO" id="GO:0009968">
    <property type="term" value="P:negative regulation of signal transduction"/>
    <property type="evidence" value="ECO:0007669"/>
    <property type="project" value="UniProtKB-KW"/>
</dbReference>
<sequence length="334" mass="38547">SVDNKYRMEPLGMDQQLVEQPLQQQRPPLIPPRLHRRPINDEIRPLPPLPPLADLQEPVADTRSIQSARPESGTVWQRVCRILTTCRFIGGRSNHQRDYRRANESEISLQNFERSGRFAYQISRQSGHYPCMFDIKQIKQMPWYFGPLNSADVTRILAGRPNGSFIVRESPYNLNVFYLCLLYNGLTFDTKIVCESSVFHLSWRDMNIRSRTNLTDLIDYLVRDSRSVRSANTCSTRYLLPQPTADDPLKLAPLSRNSVLPSLKHLCRFEIMARIRGRQLGASAAVGLLPLPNSLQQYLLVEQYFVENVSQFELQPLPQSPIAQDFHQVESFYE</sequence>
<keyword evidence="1" id="KW-0341">Growth regulation</keyword>
<evidence type="ECO:0000313" key="8">
    <source>
        <dbReference type="EMBL" id="PAA60707.1"/>
    </source>
</evidence>
<dbReference type="PROSITE" id="PS50001">
    <property type="entry name" value="SH2"/>
    <property type="match status" value="1"/>
</dbReference>
<dbReference type="STRING" id="282301.A0A267EIG3"/>
<evidence type="ECO:0000256" key="2">
    <source>
        <dbReference type="ARBA" id="ARBA00022700"/>
    </source>
</evidence>
<gene>
    <name evidence="8" type="ORF">BOX15_Mlig001242g1</name>
</gene>
<evidence type="ECO:0008006" key="10">
    <source>
        <dbReference type="Google" id="ProtNLM"/>
    </source>
</evidence>
<protein>
    <recommendedName>
        <fullName evidence="10">SH2 domain-containing protein</fullName>
    </recommendedName>
</protein>
<comment type="caution">
    <text evidence="8">The sequence shown here is derived from an EMBL/GenBank/DDBJ whole genome shotgun (WGS) entry which is preliminary data.</text>
</comment>
<organism evidence="8 9">
    <name type="scientific">Macrostomum lignano</name>
    <dbReference type="NCBI Taxonomy" id="282301"/>
    <lineage>
        <taxon>Eukaryota</taxon>
        <taxon>Metazoa</taxon>
        <taxon>Spiralia</taxon>
        <taxon>Lophotrochozoa</taxon>
        <taxon>Platyhelminthes</taxon>
        <taxon>Rhabditophora</taxon>
        <taxon>Macrostomorpha</taxon>
        <taxon>Macrostomida</taxon>
        <taxon>Macrostomidae</taxon>
        <taxon>Macrostomum</taxon>
    </lineage>
</organism>
<dbReference type="AlphaFoldDB" id="A0A267EIG3"/>
<dbReference type="PROSITE" id="PS50225">
    <property type="entry name" value="SOCS"/>
    <property type="match status" value="1"/>
</dbReference>
<dbReference type="EMBL" id="NIVC01002121">
    <property type="protein sequence ID" value="PAA60707.1"/>
    <property type="molecule type" value="Genomic_DNA"/>
</dbReference>
<evidence type="ECO:0000259" key="7">
    <source>
        <dbReference type="PROSITE" id="PS50225"/>
    </source>
</evidence>
<dbReference type="Proteomes" id="UP000215902">
    <property type="component" value="Unassembled WGS sequence"/>
</dbReference>
<dbReference type="PANTHER" id="PTHR10155">
    <property type="entry name" value="PHOSPHATIDYLINOSITOL 3-KINASE REGULATORY SUBUNIT"/>
    <property type="match status" value="1"/>
</dbReference>
<dbReference type="Pfam" id="PF00017">
    <property type="entry name" value="SH2"/>
    <property type="match status" value="1"/>
</dbReference>
<dbReference type="SUPFAM" id="SSF158235">
    <property type="entry name" value="SOCS box-like"/>
    <property type="match status" value="1"/>
</dbReference>
<dbReference type="GO" id="GO:0005942">
    <property type="term" value="C:phosphatidylinositol 3-kinase complex"/>
    <property type="evidence" value="ECO:0007669"/>
    <property type="project" value="TreeGrafter"/>
</dbReference>
<dbReference type="GO" id="GO:0046854">
    <property type="term" value="P:phosphatidylinositol phosphate biosynthetic process"/>
    <property type="evidence" value="ECO:0007669"/>
    <property type="project" value="TreeGrafter"/>
</dbReference>
<dbReference type="GO" id="GO:0035556">
    <property type="term" value="P:intracellular signal transduction"/>
    <property type="evidence" value="ECO:0007669"/>
    <property type="project" value="InterPro"/>
</dbReference>
<dbReference type="InterPro" id="IPR036036">
    <property type="entry name" value="SOCS_box-like_dom_sf"/>
</dbReference>
<dbReference type="Gene3D" id="3.30.505.10">
    <property type="entry name" value="SH2 domain"/>
    <property type="match status" value="1"/>
</dbReference>
<evidence type="ECO:0000313" key="9">
    <source>
        <dbReference type="Proteomes" id="UP000215902"/>
    </source>
</evidence>
<dbReference type="InterPro" id="IPR001496">
    <property type="entry name" value="SOCS_box"/>
</dbReference>
<keyword evidence="9" id="KW-1185">Reference proteome</keyword>